<comment type="caution">
    <text evidence="5">The sequence shown here is derived from an EMBL/GenBank/DDBJ whole genome shotgun (WGS) entry which is preliminary data.</text>
</comment>
<dbReference type="Pfam" id="PF04967">
    <property type="entry name" value="HTH_10"/>
    <property type="match status" value="1"/>
</dbReference>
<feature type="domain" description="Bacterioopsin transcriptional activator GAF and HTH associated" evidence="4">
    <location>
        <begin position="3"/>
        <end position="133"/>
    </location>
</feature>
<evidence type="ECO:0000256" key="2">
    <source>
        <dbReference type="ARBA" id="ARBA00023163"/>
    </source>
</evidence>
<sequence>MSVILEFSIAASDFELGQVLMRPPGMHLEIERVVPTGNMVLPFVWATGDDHDEFTENVRANPAVRGVTVLDSVEDSQLYRIEWNEDATRLIDIIVASDATVLEARGNRDWLFRLRFPNQDTLSAFHAYVMEHDIPITVERTFTSTKSREHGYRFGLTDEQREALVLALRRGYFETPSKVSLDELADELEITRQALSNRIRLGNEKVLYGTLLSSSTDTE</sequence>
<feature type="domain" description="HTH bat-type" evidence="3">
    <location>
        <begin position="156"/>
        <end position="206"/>
    </location>
</feature>
<dbReference type="EMBL" id="WKJO01000002">
    <property type="protein sequence ID" value="MRX23570.1"/>
    <property type="molecule type" value="Genomic_DNA"/>
</dbReference>
<evidence type="ECO:0000259" key="3">
    <source>
        <dbReference type="Pfam" id="PF04967"/>
    </source>
</evidence>
<evidence type="ECO:0000259" key="4">
    <source>
        <dbReference type="Pfam" id="PF15915"/>
    </source>
</evidence>
<dbReference type="AlphaFoldDB" id="A0A6A8GNR1"/>
<keyword evidence="6" id="KW-1185">Reference proteome</keyword>
<accession>A0A6A8GNR1</accession>
<keyword evidence="1" id="KW-0805">Transcription regulation</keyword>
<dbReference type="Proteomes" id="UP000439022">
    <property type="component" value="Unassembled WGS sequence"/>
</dbReference>
<reference evidence="5 6" key="1">
    <citation type="submission" date="2019-11" db="EMBL/GenBank/DDBJ databases">
        <title>Whole genome sequence of Haloferax sp. MBLA0076.</title>
        <authorList>
            <person name="Seo M.-J."/>
            <person name="Cho E.-S."/>
        </authorList>
    </citation>
    <scope>NUCLEOTIDE SEQUENCE [LARGE SCALE GENOMIC DNA]</scope>
    <source>
        <strain evidence="5 6">MBLA0076</strain>
    </source>
</reference>
<name>A0A6A8GNR1_9EURY</name>
<dbReference type="Pfam" id="PF15915">
    <property type="entry name" value="BAT"/>
    <property type="match status" value="1"/>
</dbReference>
<evidence type="ECO:0000256" key="1">
    <source>
        <dbReference type="ARBA" id="ARBA00023015"/>
    </source>
</evidence>
<gene>
    <name evidence="5" type="ORF">GJR96_16625</name>
</gene>
<evidence type="ECO:0000313" key="5">
    <source>
        <dbReference type="EMBL" id="MRX23570.1"/>
    </source>
</evidence>
<proteinExistence type="predicted"/>
<dbReference type="PANTHER" id="PTHR34236:SF1">
    <property type="entry name" value="DIMETHYL SULFOXIDE REDUCTASE TRANSCRIPTIONAL ACTIVATOR"/>
    <property type="match status" value="1"/>
</dbReference>
<organism evidence="5 6">
    <name type="scientific">Haloferax litoreum</name>
    <dbReference type="NCBI Taxonomy" id="2666140"/>
    <lineage>
        <taxon>Archaea</taxon>
        <taxon>Methanobacteriati</taxon>
        <taxon>Methanobacteriota</taxon>
        <taxon>Stenosarchaea group</taxon>
        <taxon>Halobacteria</taxon>
        <taxon>Halobacteriales</taxon>
        <taxon>Haloferacaceae</taxon>
        <taxon>Haloferax</taxon>
    </lineage>
</organism>
<dbReference type="RefSeq" id="WP_151164581.1">
    <property type="nucleotide sequence ID" value="NZ_WKJO01000002.1"/>
</dbReference>
<dbReference type="InterPro" id="IPR007050">
    <property type="entry name" value="HTH_bacterioopsin"/>
</dbReference>
<protein>
    <submittedName>
        <fullName evidence="5">Bacterio-opsin activator</fullName>
    </submittedName>
</protein>
<evidence type="ECO:0000313" key="6">
    <source>
        <dbReference type="Proteomes" id="UP000439022"/>
    </source>
</evidence>
<keyword evidence="2" id="KW-0804">Transcription</keyword>
<dbReference type="PANTHER" id="PTHR34236">
    <property type="entry name" value="DIMETHYL SULFOXIDE REDUCTASE TRANSCRIPTIONAL ACTIVATOR"/>
    <property type="match status" value="1"/>
</dbReference>
<dbReference type="InterPro" id="IPR031803">
    <property type="entry name" value="BAT_GAF/HTH-assoc"/>
</dbReference>